<reference evidence="3" key="1">
    <citation type="submission" date="2022-11" db="UniProtKB">
        <authorList>
            <consortium name="WormBaseParasite"/>
        </authorList>
    </citation>
    <scope>IDENTIFICATION</scope>
</reference>
<dbReference type="WBParaSite" id="nRc.2.0.1.t41896-RA">
    <property type="protein sequence ID" value="nRc.2.0.1.t41896-RA"/>
    <property type="gene ID" value="nRc.2.0.1.g41896"/>
</dbReference>
<dbReference type="Pfam" id="PF05699">
    <property type="entry name" value="Dimer_Tnp_hAT"/>
    <property type="match status" value="1"/>
</dbReference>
<dbReference type="Proteomes" id="UP000887565">
    <property type="component" value="Unplaced"/>
</dbReference>
<dbReference type="PANTHER" id="PTHR46880:SF5">
    <property type="entry name" value="DUF4371 DOMAIN-CONTAINING PROTEIN"/>
    <property type="match status" value="1"/>
</dbReference>
<sequence>MFTSDGASVMLGRRQGVAERLRSNYGYTHLLDFHCVCHRENLALKDAFEFTYVKASTSAGENWKDTLKKCVNDPEVFPNLSQLAAAVLCFNAQNATVERGFSLLSRIKTKLRNRLSVPVIDMLLRLRLSTVNYQDFDFHQAFQYYVKKRTYSLGIKQKHKQNLEDADKDAGYNCFTDLPEIRPSTKKALESLYNRDSMTADFEDELNYYNNDYKWSKNIDVTNI</sequence>
<keyword evidence="2" id="KW-1185">Reference proteome</keyword>
<organism evidence="2 3">
    <name type="scientific">Romanomermis culicivorax</name>
    <name type="common">Nematode worm</name>
    <dbReference type="NCBI Taxonomy" id="13658"/>
    <lineage>
        <taxon>Eukaryota</taxon>
        <taxon>Metazoa</taxon>
        <taxon>Ecdysozoa</taxon>
        <taxon>Nematoda</taxon>
        <taxon>Enoplea</taxon>
        <taxon>Dorylaimia</taxon>
        <taxon>Mermithida</taxon>
        <taxon>Mermithoidea</taxon>
        <taxon>Mermithidae</taxon>
        <taxon>Romanomermis</taxon>
    </lineage>
</organism>
<dbReference type="InterPro" id="IPR012337">
    <property type="entry name" value="RNaseH-like_sf"/>
</dbReference>
<dbReference type="InterPro" id="IPR008906">
    <property type="entry name" value="HATC_C_dom"/>
</dbReference>
<dbReference type="AlphaFoldDB" id="A0A915KTU3"/>
<dbReference type="GO" id="GO:0046983">
    <property type="term" value="F:protein dimerization activity"/>
    <property type="evidence" value="ECO:0007669"/>
    <property type="project" value="InterPro"/>
</dbReference>
<accession>A0A915KTU3</accession>
<feature type="domain" description="HAT C-terminal dimerisation" evidence="1">
    <location>
        <begin position="74"/>
        <end position="117"/>
    </location>
</feature>
<proteinExistence type="predicted"/>
<name>A0A915KTU3_ROMCU</name>
<evidence type="ECO:0000313" key="3">
    <source>
        <dbReference type="WBParaSite" id="nRc.2.0.1.t41896-RA"/>
    </source>
</evidence>
<dbReference type="SUPFAM" id="SSF53098">
    <property type="entry name" value="Ribonuclease H-like"/>
    <property type="match status" value="1"/>
</dbReference>
<protein>
    <submittedName>
        <fullName evidence="3">HAT C-terminal dimerisation domain-containing protein</fullName>
    </submittedName>
</protein>
<evidence type="ECO:0000313" key="2">
    <source>
        <dbReference type="Proteomes" id="UP000887565"/>
    </source>
</evidence>
<dbReference type="PANTHER" id="PTHR46880">
    <property type="entry name" value="RAS-ASSOCIATING DOMAIN-CONTAINING PROTEIN"/>
    <property type="match status" value="1"/>
</dbReference>
<evidence type="ECO:0000259" key="1">
    <source>
        <dbReference type="Pfam" id="PF05699"/>
    </source>
</evidence>